<reference evidence="15 16" key="1">
    <citation type="submission" date="2019-07" db="EMBL/GenBank/DDBJ databases">
        <title>Finished genome of Venturia effusa.</title>
        <authorList>
            <person name="Young C.A."/>
            <person name="Cox M.P."/>
            <person name="Ganley A.R.D."/>
            <person name="David W.J."/>
        </authorList>
    </citation>
    <scope>NUCLEOTIDE SEQUENCE [LARGE SCALE GENOMIC DNA]</scope>
    <source>
        <strain evidence="16">albino</strain>
    </source>
</reference>
<dbReference type="PRINTS" id="PR00979">
    <property type="entry name" value="TAFAZZIN"/>
</dbReference>
<evidence type="ECO:0000256" key="2">
    <source>
        <dbReference type="ARBA" id="ARBA00010524"/>
    </source>
</evidence>
<dbReference type="GO" id="GO:0047184">
    <property type="term" value="F:1-acylglycerophosphocholine O-acyltransferase activity"/>
    <property type="evidence" value="ECO:0007669"/>
    <property type="project" value="TreeGrafter"/>
</dbReference>
<comment type="similarity">
    <text evidence="2 12">Belongs to the taffazin family.</text>
</comment>
<comment type="catalytic activity">
    <reaction evidence="11">
        <text>1'-[1,2-diacyl-sn-glycero-3-phospho],3'-[1-acyl-sn-glycero-3-phospho]-glycerol + a 1,2-diacyl-sn-glycero-3-phosphocholine = a cardiolipin + a 1-acyl-sn-glycero-3-phosphocholine</text>
        <dbReference type="Rhea" id="RHEA:33731"/>
        <dbReference type="ChEBI" id="CHEBI:57643"/>
        <dbReference type="ChEBI" id="CHEBI:58168"/>
        <dbReference type="ChEBI" id="CHEBI:62237"/>
        <dbReference type="ChEBI" id="CHEBI:64743"/>
    </reaction>
    <physiologicalReaction direction="left-to-right" evidence="11">
        <dbReference type="Rhea" id="RHEA:33732"/>
    </physiologicalReaction>
    <physiologicalReaction direction="right-to-left" evidence="11">
        <dbReference type="Rhea" id="RHEA:33733"/>
    </physiologicalReaction>
</comment>
<organism evidence="15 16">
    <name type="scientific">Venturia effusa</name>
    <dbReference type="NCBI Taxonomy" id="50376"/>
    <lineage>
        <taxon>Eukaryota</taxon>
        <taxon>Fungi</taxon>
        <taxon>Dikarya</taxon>
        <taxon>Ascomycota</taxon>
        <taxon>Pezizomycotina</taxon>
        <taxon>Dothideomycetes</taxon>
        <taxon>Pleosporomycetidae</taxon>
        <taxon>Venturiales</taxon>
        <taxon>Venturiaceae</taxon>
        <taxon>Venturia</taxon>
    </lineage>
</organism>
<evidence type="ECO:0000313" key="15">
    <source>
        <dbReference type="EMBL" id="QDS75003.1"/>
    </source>
</evidence>
<feature type="compositionally biased region" description="Basic and acidic residues" evidence="13">
    <location>
        <begin position="167"/>
        <end position="183"/>
    </location>
</feature>
<dbReference type="GO" id="GO:0005743">
    <property type="term" value="C:mitochondrial inner membrane"/>
    <property type="evidence" value="ECO:0007669"/>
    <property type="project" value="UniProtKB-SubCell"/>
</dbReference>
<evidence type="ECO:0000256" key="4">
    <source>
        <dbReference type="ARBA" id="ARBA00022787"/>
    </source>
</evidence>
<evidence type="ECO:0000259" key="14">
    <source>
        <dbReference type="SMART" id="SM00563"/>
    </source>
</evidence>
<protein>
    <recommendedName>
        <fullName evidence="12">Tafazzin family protein</fullName>
    </recommendedName>
</protein>
<evidence type="ECO:0000256" key="3">
    <source>
        <dbReference type="ARBA" id="ARBA00022679"/>
    </source>
</evidence>
<evidence type="ECO:0000313" key="16">
    <source>
        <dbReference type="Proteomes" id="UP000316270"/>
    </source>
</evidence>
<dbReference type="GO" id="GO:0035965">
    <property type="term" value="P:cardiolipin acyl-chain remodeling"/>
    <property type="evidence" value="ECO:0007669"/>
    <property type="project" value="TreeGrafter"/>
</dbReference>
<evidence type="ECO:0000256" key="11">
    <source>
        <dbReference type="ARBA" id="ARBA00047906"/>
    </source>
</evidence>
<dbReference type="PANTHER" id="PTHR12497:SF0">
    <property type="entry name" value="TAFAZZIN"/>
    <property type="match status" value="1"/>
</dbReference>
<evidence type="ECO:0000256" key="5">
    <source>
        <dbReference type="ARBA" id="ARBA00022792"/>
    </source>
</evidence>
<feature type="region of interest" description="Disordered" evidence="13">
    <location>
        <begin position="151"/>
        <end position="200"/>
    </location>
</feature>
<dbReference type="InterPro" id="IPR002123">
    <property type="entry name" value="Plipid/glycerol_acylTrfase"/>
</dbReference>
<evidence type="ECO:0000256" key="13">
    <source>
        <dbReference type="SAM" id="MobiDB-lite"/>
    </source>
</evidence>
<evidence type="ECO:0000256" key="9">
    <source>
        <dbReference type="ARBA" id="ARBA00023315"/>
    </source>
</evidence>
<name>A0A517LH84_9PEZI</name>
<feature type="compositionally biased region" description="Polar residues" evidence="13">
    <location>
        <begin position="190"/>
        <end position="199"/>
    </location>
</feature>
<accession>A0A517LH84</accession>
<evidence type="ECO:0000256" key="12">
    <source>
        <dbReference type="RuleBase" id="RU365062"/>
    </source>
</evidence>
<dbReference type="STRING" id="50376.A0A517LH84"/>
<keyword evidence="7" id="KW-0496">Mitochondrion</keyword>
<dbReference type="GO" id="GO:0005741">
    <property type="term" value="C:mitochondrial outer membrane"/>
    <property type="evidence" value="ECO:0007669"/>
    <property type="project" value="UniProtKB-SubCell"/>
</dbReference>
<keyword evidence="3" id="KW-0808">Transferase</keyword>
<dbReference type="AlphaFoldDB" id="A0A517LH84"/>
<evidence type="ECO:0000256" key="7">
    <source>
        <dbReference type="ARBA" id="ARBA00023128"/>
    </source>
</evidence>
<gene>
    <name evidence="15" type="ORF">FKW77_005609</name>
</gene>
<dbReference type="PANTHER" id="PTHR12497">
    <property type="entry name" value="TAZ PROTEIN TAFAZZIN"/>
    <property type="match status" value="1"/>
</dbReference>
<evidence type="ECO:0000256" key="10">
    <source>
        <dbReference type="ARBA" id="ARBA00024323"/>
    </source>
</evidence>
<evidence type="ECO:0000256" key="1">
    <source>
        <dbReference type="ARBA" id="ARBA00004137"/>
    </source>
</evidence>
<dbReference type="InterPro" id="IPR000872">
    <property type="entry name" value="Tafazzin"/>
</dbReference>
<keyword evidence="6" id="KW-0443">Lipid metabolism</keyword>
<dbReference type="SUPFAM" id="SSF69593">
    <property type="entry name" value="Glycerol-3-phosphate (1)-acyltransferase"/>
    <property type="match status" value="1"/>
</dbReference>
<dbReference type="GO" id="GO:0007007">
    <property type="term" value="P:inner mitochondrial membrane organization"/>
    <property type="evidence" value="ECO:0007669"/>
    <property type="project" value="TreeGrafter"/>
</dbReference>
<comment type="subcellular location">
    <subcellularLocation>
        <location evidence="1">Mitochondrion inner membrane</location>
        <topology evidence="1">Peripheral membrane protein</topology>
        <orientation evidence="1">Intermembrane side</orientation>
    </subcellularLocation>
    <subcellularLocation>
        <location evidence="10">Mitochondrion outer membrane</location>
        <topology evidence="10">Peripheral membrane protein</topology>
        <orientation evidence="10">Intermembrane side</orientation>
    </subcellularLocation>
</comment>
<dbReference type="EMBL" id="CP042196">
    <property type="protein sequence ID" value="QDS75003.1"/>
    <property type="molecule type" value="Genomic_DNA"/>
</dbReference>
<keyword evidence="8" id="KW-0472">Membrane</keyword>
<dbReference type="SMART" id="SM00563">
    <property type="entry name" value="PlsC"/>
    <property type="match status" value="1"/>
</dbReference>
<evidence type="ECO:0000256" key="8">
    <source>
        <dbReference type="ARBA" id="ARBA00023136"/>
    </source>
</evidence>
<keyword evidence="16" id="KW-1185">Reference proteome</keyword>
<dbReference type="Proteomes" id="UP000316270">
    <property type="component" value="Chromosome 12"/>
</dbReference>
<feature type="domain" description="Phospholipid/glycerol acyltransferase" evidence="14">
    <location>
        <begin position="68"/>
        <end position="260"/>
    </location>
</feature>
<evidence type="ECO:0000256" key="6">
    <source>
        <dbReference type="ARBA" id="ARBA00023098"/>
    </source>
</evidence>
<dbReference type="CDD" id="cd07989">
    <property type="entry name" value="LPLAT_AGPAT-like"/>
    <property type="match status" value="1"/>
</dbReference>
<keyword evidence="4" id="KW-1000">Mitochondrion outer membrane</keyword>
<proteinExistence type="inferred from homology"/>
<keyword evidence="9" id="KW-0012">Acyltransferase</keyword>
<sequence length="408" mass="45884">MPEPEDQETYTQPSLAWRAASKATIAAIGLACKGFLKVGTKETETHGLENFVKLLDERQDIAKRDRGLLTISNHTSVLDDPLIWGCLPMRFFFNPNQMRWSLGSYDICFQGSALTTFFNLGQVLPTHRRTYSEQGGLFQPTVPQCVRLLSRGPFTQPTPPHPNWASDIKKGALEPDSSSDHSLSDPFTDPTHTYSTTGSDVFPAPSSYSSRRHSWVHIFPEGKVHQHSDHSMRYFKWGVARMILEPDVCPQVVPIFIAGPEEIMHEARPAPRWLPRIGKKVTVTFGEPISQVVWDAFRERWRKLRSKEAAKSQSLLPVEQNGDGALSEELMYGKDAVSLRLEVVAVVRNEILKLRRARGYPEEDPKSGLVETWRAEGGKVEGDEDGAVDASRAEDDFGIFLFFLMDSI</sequence>
<dbReference type="OrthoDB" id="193467at2759"/>
<keyword evidence="5" id="KW-0999">Mitochondrion inner membrane</keyword>